<dbReference type="PANTHER" id="PTHR47372:SF11">
    <property type="entry name" value="RE19971P"/>
    <property type="match status" value="1"/>
</dbReference>
<sequence>MGDIRKLSIGVAFDVQSAALREVDSDITGLIHNSERLDSFATRAFEKISAGASKGKASTAELGGAVQKSAASFEKLEAGATKASEKLTVLSEHGKQAGSGIYEGLNRADGAVTRSLTAMEKLKYVLKGVTPEGKSIGAGIASGANKGIEAVDREISAIGRLKSALGGIKGSNNLGNVNTGNVSTSEKGGKVSGAFKDSMAMFGPGMLLASGVMGLANGVGGMFSNGWETLKERQSGQAMWATSIQDAHSNVKGRQLTLQSARANDAIMDTATKAGNDFSEANSIAKQIYSSDGGVYAGNLGKTQSMLKGMFNIQDANALNTREMEQFKTAVGNIGDTGKMSGNAAKSLNLLDGKITRKMRDEYKKRNGHELGKNKNGGWDYSQMDAETAFAAIDGYGNSGGVGKASDRYNSTLPGVLRAGKQASGTFVSQIMDTFGKQVAKGGAFKDVLGGLSNSLTDSKGLRSKADAVAKALAGVADIFGKIIQATTPLVGLLGKVWDKTAAFRGGFLDGIVSGLDKVKSGIDKLKEWGGKAQSAIEKMLPKGFDKDFDKVTGGLGKFFGELAIGVGVIKGLTKLPGIGGLLKGGLGFAGKVTKLDKVPGLSKLFGGGKTPKGSNRDLNENTSALQRLTAALNGNGDGSYNEDGDGYSEGGKKGKKLSTRSNRKYNKAASKYERQVEKYGAESKQAKRAGSKLSKYSDKSGSYVGKLESKYERVAGRKGAHSRKATKLRGRIATASDEALAIGGRVESTRAGSVATRTTRLAASKGGRLGRAFGRVGGVVGKAGGAFGKVGGAVGKISGFASKIPGAGLVRGAGKVAGKLGGVANLAFMGLDVASAASMKPGKTRRKAVGGAVGSGVGGVVGGALGSLLGPVGTVAGGMAGSWLGEKAGKAIGGLNFKKMAKGAGEFGKSVKKNVSGAMESAGKVAGKVGKSVGNFFTSHSKAGAKIGSNLGKGLKAFKANPQKAIKSEMKSLAKSGPIMGPLKLIGDAGKNIFKGVKMPKWMTSIGNTFSKIKMPKLSNPFKGFKMPKIKMPKFKNPFKGFKLPKIKNPFSGWKQPSWMKNISKWFGGADKGGKKTSKSADKATKSTKKTGDEAKKTSKHVEKVGKSGDSSFKKLASAAKSSSSKVTSAFSKVGKNTSKAFSGISKSSKKEFNKLSTSAKQGMSKASKAMSSGGKGIKKAVTSSFKGIGTAGKSQFNKLSSSVKSGMSKASSAAKSGAHKIPTAVKSGLAGMNSIGKGTFNKLTSSVKSGMNAAKNAAKSGSNQVVSAVKSGMSKMGSAGNSAFSKLASASTSGMNKVENAVQNGANKAANTFKSSFNKMVSTATSVSSKVSSSMATIGNSAGTATGKVKTLAAAISALKDKKVTIDVAVKGDTSKLGGKFANGTPGARAAFAKYAKGTPAGGSHPGGMALVNDEQSSTFREAFMLPNGLVGLFPNERNIMVPLPAGSHVLNAQDTRRKFAKLNAYAKGTPKAIQAFNAMSEAQPVKSNADKRNIEINIKPEINISGVAGAGLEKMVMAAVMPYLEAMSQNLSDTLGLI</sequence>
<keyword evidence="3" id="KW-1185">Reference proteome</keyword>
<evidence type="ECO:0000313" key="2">
    <source>
        <dbReference type="EMBL" id="TYC49893.1"/>
    </source>
</evidence>
<proteinExistence type="predicted"/>
<feature type="region of interest" description="Disordered" evidence="1">
    <location>
        <begin position="633"/>
        <end position="696"/>
    </location>
</feature>
<feature type="region of interest" description="Disordered" evidence="1">
    <location>
        <begin position="1066"/>
        <end position="1111"/>
    </location>
</feature>
<dbReference type="RefSeq" id="WP_148622452.1">
    <property type="nucleotide sequence ID" value="NZ_SDGZ01000013.1"/>
</dbReference>
<dbReference type="EMBL" id="SDGZ01000013">
    <property type="protein sequence ID" value="TYC49893.1"/>
    <property type="molecule type" value="Genomic_DNA"/>
</dbReference>
<feature type="compositionally biased region" description="Basic residues" evidence="1">
    <location>
        <begin position="654"/>
        <end position="667"/>
    </location>
</feature>
<name>A0A6C2C8Y3_9LACO</name>
<feature type="compositionally biased region" description="Basic and acidic residues" evidence="1">
    <location>
        <begin position="671"/>
        <end position="686"/>
    </location>
</feature>
<dbReference type="PANTHER" id="PTHR47372">
    <property type="entry name" value="DAUER UP-REGULATED-RELATED"/>
    <property type="match status" value="1"/>
</dbReference>
<feature type="region of interest" description="Disordered" evidence="1">
    <location>
        <begin position="1154"/>
        <end position="1177"/>
    </location>
</feature>
<dbReference type="Gene3D" id="1.20.120.20">
    <property type="entry name" value="Apolipoprotein"/>
    <property type="match status" value="1"/>
</dbReference>
<dbReference type="OrthoDB" id="2145500at2"/>
<dbReference type="Proteomes" id="UP000371977">
    <property type="component" value="Unassembled WGS sequence"/>
</dbReference>
<evidence type="ECO:0000313" key="3">
    <source>
        <dbReference type="Proteomes" id="UP000371977"/>
    </source>
</evidence>
<feature type="compositionally biased region" description="Low complexity" evidence="1">
    <location>
        <begin position="1160"/>
        <end position="1174"/>
    </location>
</feature>
<accession>A0A6C2C8Y3</accession>
<evidence type="ECO:0000256" key="1">
    <source>
        <dbReference type="SAM" id="MobiDB-lite"/>
    </source>
</evidence>
<organism evidence="2 3">
    <name type="scientific">Weissella muntiaci</name>
    <dbReference type="NCBI Taxonomy" id="2508881"/>
    <lineage>
        <taxon>Bacteria</taxon>
        <taxon>Bacillati</taxon>
        <taxon>Bacillota</taxon>
        <taxon>Bacilli</taxon>
        <taxon>Lactobacillales</taxon>
        <taxon>Lactobacillaceae</taxon>
        <taxon>Weissella</taxon>
    </lineage>
</organism>
<protein>
    <submittedName>
        <fullName evidence="2">Uncharacterized protein</fullName>
    </submittedName>
</protein>
<feature type="compositionally biased region" description="Basic and acidic residues" evidence="1">
    <location>
        <begin position="1080"/>
        <end position="1108"/>
    </location>
</feature>
<gene>
    <name evidence="2" type="ORF">ESZ50_04695</name>
</gene>
<reference evidence="2 3" key="1">
    <citation type="submission" date="2019-01" db="EMBL/GenBank/DDBJ databases">
        <title>Weissella sp. nov., a novel lactic acid bacterium isolated from animal feces.</title>
        <authorList>
            <person name="Wang L.-T."/>
        </authorList>
    </citation>
    <scope>NUCLEOTIDE SEQUENCE [LARGE SCALE GENOMIC DNA]</scope>
    <source>
        <strain evidence="2 3">8H-2</strain>
    </source>
</reference>
<comment type="caution">
    <text evidence="2">The sequence shown here is derived from an EMBL/GenBank/DDBJ whole genome shotgun (WGS) entry which is preliminary data.</text>
</comment>